<sequence length="100" mass="10872">MTSNIGLLARIEALPEHAEEVETLLRDALASAREEELTVTWFAFKESPTVFGIFDTFADETGRTAHINGRIAAALMKIAPTHLATAPDIRTIDVLAAKLP</sequence>
<keyword evidence="1" id="KW-0560">Oxidoreductase</keyword>
<dbReference type="Gene3D" id="3.30.70.100">
    <property type="match status" value="1"/>
</dbReference>
<proteinExistence type="predicted"/>
<reference evidence="2" key="1">
    <citation type="journal article" date="2019" name="Int. J. Syst. Evol. Microbiol.">
        <title>The Global Catalogue of Microorganisms (GCM) 10K type strain sequencing project: providing services to taxonomists for standard genome sequencing and annotation.</title>
        <authorList>
            <consortium name="The Broad Institute Genomics Platform"/>
            <consortium name="The Broad Institute Genome Sequencing Center for Infectious Disease"/>
            <person name="Wu L."/>
            <person name="Ma J."/>
        </authorList>
    </citation>
    <scope>NUCLEOTIDE SEQUENCE [LARGE SCALE GENOMIC DNA]</scope>
    <source>
        <strain evidence="2">JCM 7356</strain>
    </source>
</reference>
<comment type="caution">
    <text evidence="1">The sequence shown here is derived from an EMBL/GenBank/DDBJ whole genome shotgun (WGS) entry which is preliminary data.</text>
</comment>
<dbReference type="InterPro" id="IPR011008">
    <property type="entry name" value="Dimeric_a/b-barrel"/>
</dbReference>
<evidence type="ECO:0000313" key="2">
    <source>
        <dbReference type="Proteomes" id="UP001500305"/>
    </source>
</evidence>
<organism evidence="1 2">
    <name type="scientific">Kitasatospora cystarginea</name>
    <dbReference type="NCBI Taxonomy" id="58350"/>
    <lineage>
        <taxon>Bacteria</taxon>
        <taxon>Bacillati</taxon>
        <taxon>Actinomycetota</taxon>
        <taxon>Actinomycetes</taxon>
        <taxon>Kitasatosporales</taxon>
        <taxon>Streptomycetaceae</taxon>
        <taxon>Kitasatospora</taxon>
    </lineage>
</organism>
<dbReference type="EMBL" id="BAAATR010000057">
    <property type="protein sequence ID" value="GAA2277315.1"/>
    <property type="molecule type" value="Genomic_DNA"/>
</dbReference>
<protein>
    <submittedName>
        <fullName evidence="1">Antibiotic biosynthesis monooxygenase</fullName>
    </submittedName>
</protein>
<accession>A0ABP5RYP7</accession>
<dbReference type="SUPFAM" id="SSF54909">
    <property type="entry name" value="Dimeric alpha+beta barrel"/>
    <property type="match status" value="1"/>
</dbReference>
<dbReference type="GO" id="GO:0004497">
    <property type="term" value="F:monooxygenase activity"/>
    <property type="evidence" value="ECO:0007669"/>
    <property type="project" value="UniProtKB-KW"/>
</dbReference>
<keyword evidence="1" id="KW-0503">Monooxygenase</keyword>
<name>A0ABP5RYP7_9ACTN</name>
<gene>
    <name evidence="1" type="ORF">GCM10010430_73980</name>
</gene>
<evidence type="ECO:0000313" key="1">
    <source>
        <dbReference type="EMBL" id="GAA2277315.1"/>
    </source>
</evidence>
<dbReference type="RefSeq" id="WP_344640962.1">
    <property type="nucleotide sequence ID" value="NZ_BAAATR010000057.1"/>
</dbReference>
<dbReference type="Proteomes" id="UP001500305">
    <property type="component" value="Unassembled WGS sequence"/>
</dbReference>
<keyword evidence="2" id="KW-1185">Reference proteome</keyword>